<evidence type="ECO:0000256" key="1">
    <source>
        <dbReference type="ARBA" id="ARBA00007812"/>
    </source>
</evidence>
<keyword evidence="2 3" id="KW-0786">Thiamine pyrophosphate</keyword>
<keyword evidence="3" id="KW-0547">Nucleotide-binding</keyword>
<comment type="caution">
    <text evidence="3">Lacks conserved residue(s) required for the propagation of feature annotation.</text>
</comment>
<dbReference type="PANTHER" id="PTHR42981:SF2">
    <property type="entry name" value="PYRUVATE DEHYDROGENASE [UBIQUINONE]"/>
    <property type="match status" value="1"/>
</dbReference>
<dbReference type="Pfam" id="PF02776">
    <property type="entry name" value="TPP_enzyme_N"/>
    <property type="match status" value="1"/>
</dbReference>
<dbReference type="InterPro" id="IPR047212">
    <property type="entry name" value="TPP_POXB-like"/>
</dbReference>
<feature type="site" description="Moves into active site upon enzyme activation, plays a role in electron transfer" evidence="3">
    <location>
        <position position="468"/>
    </location>
</feature>
<evidence type="ECO:0000259" key="5">
    <source>
        <dbReference type="Pfam" id="PF00205"/>
    </source>
</evidence>
<comment type="subcellular location">
    <subcellularLocation>
        <location evidence="3">Cell membrane</location>
        <topology evidence="3">Peripheral membrane protein</topology>
        <orientation evidence="3">Cytoplasmic side</orientation>
    </subcellularLocation>
</comment>
<dbReference type="PANTHER" id="PTHR42981">
    <property type="entry name" value="PYRUVATE DEHYDROGENASE [UBIQUINONE]"/>
    <property type="match status" value="1"/>
</dbReference>
<feature type="domain" description="Thiamine pyrophosphate enzyme central" evidence="5">
    <location>
        <begin position="193"/>
        <end position="320"/>
    </location>
</feature>
<dbReference type="SUPFAM" id="SSF52467">
    <property type="entry name" value="DHS-like NAD/FAD-binding domain"/>
    <property type="match status" value="1"/>
</dbReference>
<dbReference type="SUPFAM" id="SSF52518">
    <property type="entry name" value="Thiamin diphosphate-binding fold (THDP-binding)"/>
    <property type="match status" value="2"/>
</dbReference>
<dbReference type="Gene3D" id="3.40.50.970">
    <property type="match status" value="2"/>
</dbReference>
<proteinExistence type="inferred from homology"/>
<organism evidence="8 9">
    <name type="scientific">Hymenobacter citatus</name>
    <dbReference type="NCBI Taxonomy" id="2763506"/>
    <lineage>
        <taxon>Bacteria</taxon>
        <taxon>Pseudomonadati</taxon>
        <taxon>Bacteroidota</taxon>
        <taxon>Cytophagia</taxon>
        <taxon>Cytophagales</taxon>
        <taxon>Hymenobacteraceae</taxon>
        <taxon>Hymenobacter</taxon>
    </lineage>
</organism>
<dbReference type="Pfam" id="PF00205">
    <property type="entry name" value="TPP_enzyme_M"/>
    <property type="match status" value="1"/>
</dbReference>
<dbReference type="InterPro" id="IPR000399">
    <property type="entry name" value="TPP-bd_CS"/>
</dbReference>
<feature type="binding site" evidence="3">
    <location>
        <begin position="436"/>
        <end position="438"/>
    </location>
    <ligand>
        <name>thiamine diphosphate</name>
        <dbReference type="ChEBI" id="CHEBI:58937"/>
    </ligand>
</feature>
<feature type="domain" description="Thiamine pyrophosphate enzyme N-terminal TPP-binding" evidence="7">
    <location>
        <begin position="5"/>
        <end position="115"/>
    </location>
</feature>
<feature type="binding site" evidence="3">
    <location>
        <position position="436"/>
    </location>
    <ligand>
        <name>Mg(2+)</name>
        <dbReference type="ChEBI" id="CHEBI:18420"/>
    </ligand>
</feature>
<keyword evidence="3 8" id="KW-0830">Ubiquinone</keyword>
<keyword evidence="3" id="KW-1003">Cell membrane</keyword>
<comment type="cofactor">
    <cofactor evidence="3">
        <name>Mg(2+)</name>
        <dbReference type="ChEBI" id="CHEBI:18420"/>
    </cofactor>
    <text evidence="3">Binds 1 Mg(2+) ion per subunit.</text>
</comment>
<keyword evidence="3 8" id="KW-0560">Oxidoreductase</keyword>
<gene>
    <name evidence="3 8" type="primary">poxB</name>
    <name evidence="8" type="ORF">H8B15_06990</name>
</gene>
<keyword evidence="3" id="KW-0446">Lipid-binding</keyword>
<evidence type="ECO:0000313" key="8">
    <source>
        <dbReference type="EMBL" id="MBC6610661.1"/>
    </source>
</evidence>
<comment type="activity regulation">
    <text evidence="3">The C-terminus inhibits activity; it has to move for the enzyme to be active. Activated by lipid-binding, which occurs via the C-terminus.</text>
</comment>
<protein>
    <recommendedName>
        <fullName evidence="3">Pyruvate dehydrogenase [ubiquinone]</fullName>
        <ecNumber evidence="3">1.2.5.1</ecNumber>
    </recommendedName>
    <alternativeName>
        <fullName evidence="3">Pyruvate oxidase</fullName>
        <shortName evidence="3">POX</shortName>
    </alternativeName>
    <alternativeName>
        <fullName evidence="3">Pyruvate:ubiquinone-8 oxidoreductase</fullName>
    </alternativeName>
</protein>
<evidence type="ECO:0000313" key="9">
    <source>
        <dbReference type="Proteomes" id="UP000622017"/>
    </source>
</evidence>
<feature type="binding site" evidence="3">
    <location>
        <begin position="275"/>
        <end position="279"/>
    </location>
    <ligand>
        <name>FAD</name>
        <dbReference type="ChEBI" id="CHEBI:57692"/>
    </ligand>
</feature>
<feature type="binding site" evidence="3">
    <location>
        <position position="293"/>
    </location>
    <ligand>
        <name>FAD</name>
        <dbReference type="ChEBI" id="CHEBI:57692"/>
    </ligand>
</feature>
<dbReference type="InterPro" id="IPR012001">
    <property type="entry name" value="Thiamin_PyroP_enz_TPP-bd_dom"/>
</dbReference>
<feature type="region of interest" description="FAD-binding domain" evidence="3">
    <location>
        <begin position="184"/>
        <end position="335"/>
    </location>
</feature>
<evidence type="ECO:0000256" key="4">
    <source>
        <dbReference type="RuleBase" id="RU362132"/>
    </source>
</evidence>
<dbReference type="RefSeq" id="WP_187318957.1">
    <property type="nucleotide sequence ID" value="NZ_JACSCY010000004.1"/>
</dbReference>
<dbReference type="Gene3D" id="3.40.50.1220">
    <property type="entry name" value="TPP-binding domain"/>
    <property type="match status" value="1"/>
</dbReference>
<feature type="domain" description="Thiamine pyrophosphate enzyme TPP-binding" evidence="6">
    <location>
        <begin position="382"/>
        <end position="527"/>
    </location>
</feature>
<dbReference type="HAMAP" id="MF_00850">
    <property type="entry name" value="POX"/>
    <property type="match status" value="1"/>
</dbReference>
<evidence type="ECO:0000256" key="3">
    <source>
        <dbReference type="HAMAP-Rule" id="MF_00850"/>
    </source>
</evidence>
<comment type="function">
    <text evidence="3">A peripheral cell membrane enzyme that catalyzes the oxidative decarboxylation of pyruvate to form acetate and CO(2). It channels electrons from the cytoplasm to the respiratory chain at the cell membrane via ubiquinone.</text>
</comment>
<dbReference type="InterPro" id="IPR044261">
    <property type="entry name" value="Pyruvate_dehydrogenase"/>
</dbReference>
<evidence type="ECO:0000259" key="6">
    <source>
        <dbReference type="Pfam" id="PF02775"/>
    </source>
</evidence>
<dbReference type="EC" id="1.2.5.1" evidence="3"/>
<keyword evidence="3" id="KW-0479">Metal-binding</keyword>
<dbReference type="InterPro" id="IPR029061">
    <property type="entry name" value="THDP-binding"/>
</dbReference>
<sequence length="578" mass="62379">MAKKKVSEILIDTLLAAGVQRVYGVVGDSLNGVTDVIRQRDGIGWVHVRHEEAGAFAAGAEAHLTQELAVCAGSCGPGNTHLINGLYDCHRSRVPVLAIASQIPSVEIGTQYFQETHPERLFQECSDYCELISTPEQAVRVIESAIQTALVKRGVAVIVLPGDVSEMEVEAPEPRLPARHRSATLRPSDTDVADASTMLNEAEKVTILAGAGCAQAHAELMQVASALKAPIVHALRGKEYIEYENPFDVGMTGLLGFASGYHAIMDADVLLMLGTDFPYTQFLPHKTKTIQVDCRAEHIGRRTRVDIGLAGDVGETIRQLLPRLTTKTERAHLDKALSDYKDSRENLDELAIGKPGDDSMHPQYLTKLVNELAAEDAVFTCDVGTPTVWAARYLTMNGQRRLLGSFNHGSMANAMPQAIGAQLVYPGRQVVALAGDGGFAMLLGDLLTLKQLNLPVKLIIYNNSSLGFVELEMKEAGLLPFETTLDNPNFAMLAESVGIRGIRVADPADLHASLTEAFAHPGPVVIDAIVKRAELSMPPTIELEQAKGFSLYALKAVMSGRGNEILDLAKDNLNLLGL</sequence>
<accession>A0ABR7MHW7</accession>
<dbReference type="CDD" id="cd02014">
    <property type="entry name" value="TPP_POX"/>
    <property type="match status" value="1"/>
</dbReference>
<keyword evidence="3" id="KW-0460">Magnesium</keyword>
<name>A0ABR7MHW7_9BACT</name>
<dbReference type="InterPro" id="IPR011766">
    <property type="entry name" value="TPP_enzyme_TPP-bd"/>
</dbReference>
<dbReference type="PROSITE" id="PS00187">
    <property type="entry name" value="TPP_ENZYMES"/>
    <property type="match status" value="1"/>
</dbReference>
<dbReference type="Proteomes" id="UP000622017">
    <property type="component" value="Unassembled WGS sequence"/>
</dbReference>
<dbReference type="Pfam" id="PF02775">
    <property type="entry name" value="TPP_enzyme_C"/>
    <property type="match status" value="1"/>
</dbReference>
<dbReference type="EMBL" id="JACSCY010000004">
    <property type="protein sequence ID" value="MBC6610661.1"/>
    <property type="molecule type" value="Genomic_DNA"/>
</dbReference>
<dbReference type="CDD" id="cd07039">
    <property type="entry name" value="TPP_PYR_POX"/>
    <property type="match status" value="1"/>
</dbReference>
<dbReference type="GO" id="GO:0052737">
    <property type="term" value="F:pyruvate dehydrogenase (quinone) activity"/>
    <property type="evidence" value="ECO:0007669"/>
    <property type="project" value="UniProtKB-EC"/>
</dbReference>
<dbReference type="NCBIfam" id="NF006591">
    <property type="entry name" value="PRK09124.1"/>
    <property type="match status" value="1"/>
</dbReference>
<evidence type="ECO:0000259" key="7">
    <source>
        <dbReference type="Pfam" id="PF02776"/>
    </source>
</evidence>
<feature type="region of interest" description="Membrane-binding domain" evidence="3">
    <location>
        <begin position="534"/>
        <end position="575"/>
    </location>
</feature>
<comment type="similarity">
    <text evidence="1 3 4">Belongs to the TPP enzyme family.</text>
</comment>
<dbReference type="InterPro" id="IPR029035">
    <property type="entry name" value="DHS-like_NAD/FAD-binding_dom"/>
</dbReference>
<feature type="binding site" evidence="3">
    <location>
        <position position="463"/>
    </location>
    <ligand>
        <name>Mg(2+)</name>
        <dbReference type="ChEBI" id="CHEBI:18420"/>
    </ligand>
</feature>
<comment type="subunit">
    <text evidence="3">Homotetramer.</text>
</comment>
<keyword evidence="3 8" id="KW-0670">Pyruvate</keyword>
<dbReference type="InterPro" id="IPR047210">
    <property type="entry name" value="TPP_PYR_POXB-like"/>
</dbReference>
<comment type="cofactor">
    <cofactor evidence="3">
        <name>thiamine diphosphate</name>
        <dbReference type="ChEBI" id="CHEBI:58937"/>
    </cofactor>
    <text evidence="3">Binds 1 thiamine pyrophosphate per subunit.</text>
</comment>
<reference evidence="8 9" key="1">
    <citation type="submission" date="2020-08" db="EMBL/GenBank/DDBJ databases">
        <title>Hymenobacter sp.</title>
        <authorList>
            <person name="Kim M.K."/>
        </authorList>
    </citation>
    <scope>NUCLEOTIDE SEQUENCE [LARGE SCALE GENOMIC DNA]</scope>
    <source>
        <strain evidence="8 9">BT507</strain>
    </source>
</reference>
<comment type="domain">
    <text evidence="3">Has 4 domains; the Pyr domain which binds the pyrimidine moiety of the thiamine pyrophosphate cofactor, the FAD-binding domain, the PP-binding domain which binds the pyrophosphate portion of thiamine pyrophosphate and the C-terminal membrane binding region. The C-terminus is held closely against the rest of the protein and covers the active site; during activation it unfolds from the rest of the protein and forms an amphipathic helix upon membrane binding, exposing the active site.</text>
</comment>
<feature type="binding site" evidence="3">
    <location>
        <begin position="252"/>
        <end position="255"/>
    </location>
    <ligand>
        <name>FAD</name>
        <dbReference type="ChEBI" id="CHEBI:57692"/>
    </ligand>
</feature>
<feature type="binding site" evidence="3">
    <location>
        <position position="51"/>
    </location>
    <ligand>
        <name>thiamine diphosphate</name>
        <dbReference type="ChEBI" id="CHEBI:58937"/>
    </ligand>
</feature>
<evidence type="ECO:0000256" key="2">
    <source>
        <dbReference type="ARBA" id="ARBA00023052"/>
    </source>
</evidence>
<dbReference type="InterPro" id="IPR047211">
    <property type="entry name" value="POXB-like"/>
</dbReference>
<keyword evidence="3" id="KW-0472">Membrane</keyword>
<feature type="binding site" evidence="3">
    <location>
        <begin position="409"/>
        <end position="411"/>
    </location>
    <ligand>
        <name>thiamine diphosphate</name>
        <dbReference type="ChEBI" id="CHEBI:58937"/>
    </ligand>
</feature>
<comment type="caution">
    <text evidence="8">The sequence shown here is derived from an EMBL/GenBank/DDBJ whole genome shotgun (WGS) entry which is preliminary data.</text>
</comment>
<feature type="binding site" evidence="3">
    <location>
        <begin position="463"/>
        <end position="469"/>
    </location>
    <ligand>
        <name>thiamine diphosphate</name>
        <dbReference type="ChEBI" id="CHEBI:58937"/>
    </ligand>
</feature>
<keyword evidence="3" id="KW-0285">Flavoprotein</keyword>
<comment type="catalytic activity">
    <reaction evidence="3">
        <text>a ubiquinone + pyruvate + H2O = a ubiquinol + acetate + CO2</text>
        <dbReference type="Rhea" id="RHEA:27405"/>
        <dbReference type="Rhea" id="RHEA-COMP:9565"/>
        <dbReference type="Rhea" id="RHEA-COMP:9566"/>
        <dbReference type="ChEBI" id="CHEBI:15361"/>
        <dbReference type="ChEBI" id="CHEBI:15377"/>
        <dbReference type="ChEBI" id="CHEBI:16389"/>
        <dbReference type="ChEBI" id="CHEBI:16526"/>
        <dbReference type="ChEBI" id="CHEBI:17976"/>
        <dbReference type="ChEBI" id="CHEBI:30089"/>
        <dbReference type="EC" id="1.2.5.1"/>
    </reaction>
</comment>
<keyword evidence="3" id="KW-0274">FAD</keyword>
<dbReference type="InterPro" id="IPR012000">
    <property type="entry name" value="Thiamin_PyroP_enz_cen_dom"/>
</dbReference>
<keyword evidence="9" id="KW-1185">Reference proteome</keyword>
<comment type="cofactor">
    <cofactor evidence="3">
        <name>FAD</name>
        <dbReference type="ChEBI" id="CHEBI:57692"/>
    </cofactor>
    <text evidence="3">Binds 1 FAD per subunit.</text>
</comment>